<dbReference type="Gene3D" id="3.30.1360.120">
    <property type="entry name" value="Probable tRNA modification gtpase trme, domain 1"/>
    <property type="match status" value="1"/>
</dbReference>
<dbReference type="InterPro" id="IPR005225">
    <property type="entry name" value="Small_GTP-bd"/>
</dbReference>
<dbReference type="GO" id="GO:0002098">
    <property type="term" value="P:tRNA wobble uridine modification"/>
    <property type="evidence" value="ECO:0007669"/>
    <property type="project" value="TreeGrafter"/>
</dbReference>
<dbReference type="GO" id="GO:0005739">
    <property type="term" value="C:mitochondrion"/>
    <property type="evidence" value="ECO:0007669"/>
    <property type="project" value="TreeGrafter"/>
</dbReference>
<dbReference type="InterPro" id="IPR018948">
    <property type="entry name" value="GTP-bd_TrmE_N"/>
</dbReference>
<dbReference type="InterPro" id="IPR027417">
    <property type="entry name" value="P-loop_NTPase"/>
</dbReference>
<feature type="domain" description="GTP-binding protein TrmE N-terminal" evidence="2">
    <location>
        <begin position="19"/>
        <end position="70"/>
    </location>
</feature>
<evidence type="ECO:0000313" key="3">
    <source>
        <dbReference type="EMBL" id="CAI5437919.1"/>
    </source>
</evidence>
<feature type="domain" description="G" evidence="1">
    <location>
        <begin position="165"/>
        <end position="243"/>
    </location>
</feature>
<dbReference type="OrthoDB" id="188276at2759"/>
<dbReference type="Gene3D" id="3.40.50.300">
    <property type="entry name" value="P-loop containing nucleotide triphosphate hydrolases"/>
    <property type="match status" value="1"/>
</dbReference>
<evidence type="ECO:0000259" key="1">
    <source>
        <dbReference type="Pfam" id="PF01926"/>
    </source>
</evidence>
<dbReference type="Pfam" id="PF01926">
    <property type="entry name" value="MMR_HSR1"/>
    <property type="match status" value="1"/>
</dbReference>
<dbReference type="InterPro" id="IPR031168">
    <property type="entry name" value="G_TrmE"/>
</dbReference>
<organism evidence="3 4">
    <name type="scientific">Caenorhabditis angaria</name>
    <dbReference type="NCBI Taxonomy" id="860376"/>
    <lineage>
        <taxon>Eukaryota</taxon>
        <taxon>Metazoa</taxon>
        <taxon>Ecdysozoa</taxon>
        <taxon>Nematoda</taxon>
        <taxon>Chromadorea</taxon>
        <taxon>Rhabditida</taxon>
        <taxon>Rhabditina</taxon>
        <taxon>Rhabditomorpha</taxon>
        <taxon>Rhabditoidea</taxon>
        <taxon>Rhabditidae</taxon>
        <taxon>Peloderinae</taxon>
        <taxon>Caenorhabditis</taxon>
    </lineage>
</organism>
<evidence type="ECO:0000259" key="2">
    <source>
        <dbReference type="Pfam" id="PF10396"/>
    </source>
</evidence>
<dbReference type="AlphaFoldDB" id="A0A9P1I6Z1"/>
<name>A0A9P1I6Z1_9PELO</name>
<keyword evidence="4" id="KW-1185">Reference proteome</keyword>
<dbReference type="GO" id="GO:0005525">
    <property type="term" value="F:GTP binding"/>
    <property type="evidence" value="ECO:0007669"/>
    <property type="project" value="InterPro"/>
</dbReference>
<dbReference type="InterPro" id="IPR006073">
    <property type="entry name" value="GTP-bd"/>
</dbReference>
<dbReference type="PANTHER" id="PTHR42714:SF2">
    <property type="entry name" value="TRNA MODIFICATION GTPASE GTPBP3, MITOCHONDRIAL"/>
    <property type="match status" value="1"/>
</dbReference>
<dbReference type="GO" id="GO:0030488">
    <property type="term" value="P:tRNA methylation"/>
    <property type="evidence" value="ECO:0007669"/>
    <property type="project" value="TreeGrafter"/>
</dbReference>
<dbReference type="NCBIfam" id="TIGR00231">
    <property type="entry name" value="small_GTP"/>
    <property type="match status" value="1"/>
</dbReference>
<dbReference type="Proteomes" id="UP001152747">
    <property type="component" value="Unassembled WGS sequence"/>
</dbReference>
<sequence>MDEQAINLFYWCWRIGSTGPKTFTGEDTAEIFIHGSTAIAGKLAETLAKIDNVREAKRGEFSRRAFYNGKMDLAQVQGLNSLIRSRSEKERKIAFGQMRGGEKAIEIRSQLKHVISQLYVIMDFGEHVELKIEEARKNILEILKTCRILKNAWKMAEKTQRGLNIVLYGKPNSGKSSILNKLAHDDVAIVSPIAGTTRDSIDKVVEISGVRCRLTDTAGIRDETSTEDIIELEGIRRAKQSFQEFCYVLELWRSYK</sequence>
<proteinExistence type="predicted"/>
<comment type="caution">
    <text evidence="3">The sequence shown here is derived from an EMBL/GenBank/DDBJ whole genome shotgun (WGS) entry which is preliminary data.</text>
</comment>
<gene>
    <name evidence="3" type="ORF">CAMP_LOCUS556</name>
</gene>
<reference evidence="3" key="1">
    <citation type="submission" date="2022-11" db="EMBL/GenBank/DDBJ databases">
        <authorList>
            <person name="Kikuchi T."/>
        </authorList>
    </citation>
    <scope>NUCLEOTIDE SEQUENCE</scope>
    <source>
        <strain evidence="3">PS1010</strain>
    </source>
</reference>
<dbReference type="PANTHER" id="PTHR42714">
    <property type="entry name" value="TRNA MODIFICATION GTPASE GTPBP3"/>
    <property type="match status" value="1"/>
</dbReference>
<dbReference type="InterPro" id="IPR027266">
    <property type="entry name" value="TrmE/GcvT-like"/>
</dbReference>
<dbReference type="Pfam" id="PF10396">
    <property type="entry name" value="TrmE_N"/>
    <property type="match status" value="1"/>
</dbReference>
<dbReference type="CDD" id="cd04164">
    <property type="entry name" value="trmE"/>
    <property type="match status" value="1"/>
</dbReference>
<protein>
    <recommendedName>
        <fullName evidence="5">TrmE-type G domain-containing protein</fullName>
    </recommendedName>
</protein>
<dbReference type="EMBL" id="CANHGI010000001">
    <property type="protein sequence ID" value="CAI5437919.1"/>
    <property type="molecule type" value="Genomic_DNA"/>
</dbReference>
<accession>A0A9P1I6Z1</accession>
<evidence type="ECO:0008006" key="5">
    <source>
        <dbReference type="Google" id="ProtNLM"/>
    </source>
</evidence>
<evidence type="ECO:0000313" key="4">
    <source>
        <dbReference type="Proteomes" id="UP001152747"/>
    </source>
</evidence>
<dbReference type="SUPFAM" id="SSF52540">
    <property type="entry name" value="P-loop containing nucleoside triphosphate hydrolases"/>
    <property type="match status" value="1"/>
</dbReference>